<dbReference type="AlphaFoldDB" id="A0A415QQ20"/>
<evidence type="ECO:0000313" key="1">
    <source>
        <dbReference type="EMBL" id="RHM46797.1"/>
    </source>
</evidence>
<protein>
    <submittedName>
        <fullName evidence="1">Uncharacterized protein</fullName>
    </submittedName>
</protein>
<sequence length="83" mass="9007">MDKSPLQPGSDRKFTIEGGDVTIKAHDGSAPIVVNGNATITINNVKLNTTDNIMTINKRILPNHLTRSKPEVWIVTIVLKSSA</sequence>
<dbReference type="EMBL" id="QRPV01000002">
    <property type="protein sequence ID" value="RHM46797.1"/>
    <property type="molecule type" value="Genomic_DNA"/>
</dbReference>
<name>A0A415QQ20_9BACT</name>
<comment type="caution">
    <text evidence="1">The sequence shown here is derived from an EMBL/GenBank/DDBJ whole genome shotgun (WGS) entry which is preliminary data.</text>
</comment>
<organism evidence="1 2">
    <name type="scientific">Butyricimonas virosa</name>
    <dbReference type="NCBI Taxonomy" id="544645"/>
    <lineage>
        <taxon>Bacteria</taxon>
        <taxon>Pseudomonadati</taxon>
        <taxon>Bacteroidota</taxon>
        <taxon>Bacteroidia</taxon>
        <taxon>Bacteroidales</taxon>
        <taxon>Odoribacteraceae</taxon>
        <taxon>Butyricimonas</taxon>
    </lineage>
</organism>
<accession>A0A415QQ20</accession>
<evidence type="ECO:0000313" key="2">
    <source>
        <dbReference type="Proteomes" id="UP000286038"/>
    </source>
</evidence>
<gene>
    <name evidence="1" type="ORF">DWZ68_02170</name>
</gene>
<dbReference type="RefSeq" id="WP_118448448.1">
    <property type="nucleotide sequence ID" value="NZ_CABJDM010000002.1"/>
</dbReference>
<reference evidence="1 2" key="1">
    <citation type="submission" date="2018-08" db="EMBL/GenBank/DDBJ databases">
        <title>A genome reference for cultivated species of the human gut microbiota.</title>
        <authorList>
            <person name="Zou Y."/>
            <person name="Xue W."/>
            <person name="Luo G."/>
        </authorList>
    </citation>
    <scope>NUCLEOTIDE SEQUENCE [LARGE SCALE GENOMIC DNA]</scope>
    <source>
        <strain evidence="1 2">AF34-33</strain>
    </source>
</reference>
<proteinExistence type="predicted"/>
<dbReference type="Proteomes" id="UP000286038">
    <property type="component" value="Unassembled WGS sequence"/>
</dbReference>